<reference evidence="9 10" key="1">
    <citation type="journal article" date="2010" name="J. Bacteriol.">
        <title>Genome sequences of Pelagibaca bermudensis HTCC2601T and Maritimibacter alkaliphilus HTCC2654T, the type strains of two marine Roseobacter genera.</title>
        <authorList>
            <person name="Thrash J.C."/>
            <person name="Cho J.C."/>
            <person name="Ferriera S."/>
            <person name="Johnson J."/>
            <person name="Vergin K.L."/>
            <person name="Giovannoni S.J."/>
        </authorList>
    </citation>
    <scope>NUCLEOTIDE SEQUENCE [LARGE SCALE GENOMIC DNA]</scope>
    <source>
        <strain evidence="9 10">HTCC2654</strain>
    </source>
</reference>
<feature type="transmembrane region" description="Helical" evidence="7">
    <location>
        <begin position="505"/>
        <end position="524"/>
    </location>
</feature>
<feature type="transmembrane region" description="Helical" evidence="7">
    <location>
        <begin position="6"/>
        <end position="26"/>
    </location>
</feature>
<dbReference type="InterPro" id="IPR006037">
    <property type="entry name" value="RCK_C"/>
</dbReference>
<proteinExistence type="predicted"/>
<dbReference type="GO" id="GO:0008324">
    <property type="term" value="F:monoatomic cation transmembrane transporter activity"/>
    <property type="evidence" value="ECO:0007669"/>
    <property type="project" value="InterPro"/>
</dbReference>
<dbReference type="OrthoDB" id="9809303at2"/>
<keyword evidence="2" id="KW-0813">Transport</keyword>
<evidence type="ECO:0000256" key="7">
    <source>
        <dbReference type="SAM" id="Phobius"/>
    </source>
</evidence>
<keyword evidence="6 7" id="KW-0472">Membrane</keyword>
<dbReference type="AlphaFoldDB" id="A3VDQ3"/>
<feature type="transmembrane region" description="Helical" evidence="7">
    <location>
        <begin position="478"/>
        <end position="499"/>
    </location>
</feature>
<dbReference type="eggNOG" id="COG0471">
    <property type="taxonomic scope" value="Bacteria"/>
</dbReference>
<dbReference type="GO" id="GO:0005886">
    <property type="term" value="C:plasma membrane"/>
    <property type="evidence" value="ECO:0007669"/>
    <property type="project" value="TreeGrafter"/>
</dbReference>
<feature type="domain" description="RCK C-terminal" evidence="8">
    <location>
        <begin position="211"/>
        <end position="295"/>
    </location>
</feature>
<keyword evidence="4" id="KW-0677">Repeat</keyword>
<evidence type="ECO:0000256" key="3">
    <source>
        <dbReference type="ARBA" id="ARBA00022692"/>
    </source>
</evidence>
<dbReference type="InterPro" id="IPR051679">
    <property type="entry name" value="DASS-Related_Transporters"/>
</dbReference>
<dbReference type="Pfam" id="PF03600">
    <property type="entry name" value="CitMHS"/>
    <property type="match status" value="1"/>
</dbReference>
<dbReference type="PANTHER" id="PTHR43652">
    <property type="entry name" value="BASIC AMINO ACID ANTIPORTER YFCC-RELATED"/>
    <property type="match status" value="1"/>
</dbReference>
<dbReference type="Pfam" id="PF02080">
    <property type="entry name" value="TrkA_C"/>
    <property type="match status" value="1"/>
</dbReference>
<feature type="transmembrane region" description="Helical" evidence="7">
    <location>
        <begin position="145"/>
        <end position="166"/>
    </location>
</feature>
<organism evidence="9 10">
    <name type="scientific">Maritimibacter alkaliphilus HTCC2654</name>
    <dbReference type="NCBI Taxonomy" id="314271"/>
    <lineage>
        <taxon>Bacteria</taxon>
        <taxon>Pseudomonadati</taxon>
        <taxon>Pseudomonadota</taxon>
        <taxon>Alphaproteobacteria</taxon>
        <taxon>Rhodobacterales</taxon>
        <taxon>Roseobacteraceae</taxon>
        <taxon>Maritimibacter</taxon>
    </lineage>
</organism>
<dbReference type="InterPro" id="IPR004680">
    <property type="entry name" value="Cit_transptr-like_dom"/>
</dbReference>
<dbReference type="InterPro" id="IPR031312">
    <property type="entry name" value="Na/sul_symport_CS"/>
</dbReference>
<dbReference type="EMBL" id="AAMT01000004">
    <property type="protein sequence ID" value="EAQ13642.1"/>
    <property type="molecule type" value="Genomic_DNA"/>
</dbReference>
<dbReference type="PROSITE" id="PS51202">
    <property type="entry name" value="RCK_C"/>
    <property type="match status" value="2"/>
</dbReference>
<evidence type="ECO:0000259" key="8">
    <source>
        <dbReference type="PROSITE" id="PS51202"/>
    </source>
</evidence>
<dbReference type="Gene3D" id="3.30.70.1450">
    <property type="entry name" value="Regulator of K+ conductance, C-terminal domain"/>
    <property type="match status" value="2"/>
</dbReference>
<comment type="subcellular location">
    <subcellularLocation>
        <location evidence="1">Membrane</location>
        <topology evidence="1">Multi-pass membrane protein</topology>
    </subcellularLocation>
</comment>
<feature type="transmembrane region" description="Helical" evidence="7">
    <location>
        <begin position="97"/>
        <end position="114"/>
    </location>
</feature>
<name>A3VDQ3_9RHOB</name>
<protein>
    <submittedName>
        <fullName evidence="9">TrkA domain protein</fullName>
    </submittedName>
</protein>
<feature type="transmembrane region" description="Helical" evidence="7">
    <location>
        <begin position="120"/>
        <end position="138"/>
    </location>
</feature>
<feature type="transmembrane region" description="Helical" evidence="7">
    <location>
        <begin position="178"/>
        <end position="201"/>
    </location>
</feature>
<dbReference type="STRING" id="314271.RB2654_02974"/>
<keyword evidence="5 7" id="KW-1133">Transmembrane helix</keyword>
<evidence type="ECO:0000256" key="6">
    <source>
        <dbReference type="ARBA" id="ARBA00023136"/>
    </source>
</evidence>
<sequence length="593" mass="62318">MTSFLGVDPAIVALGLLLLLFIAFTIEKYPPEVTAAGGAALFIVLGLTPTDEVMSVFSSSAPITIAAMFVVSGALVRTGVLDSLAGLVIGRAQTRPVLAVLIFVFATIVASAFMNNTPVVLVLIPVVIRLAASLNLASTRLLIPLSYAAILGGTCTLIGTSTNILVDGVARDAGLEPFSIFEIAPVGIVVAVVGGLSMLILGRFLLPDRASDLPEDSEETAFLSEITIRADYPQIGEALGKVADFQRAGIRITGVRRGPQIERRDLPDIVLQKGDAVILFAPTSELLTLAQQSGLRVGLRRSIELDASAKVRVAEAIVTPSRRSSGVRIADLALGRRAGMRVLGAYRPNHIAGADLSSVRLRPADKLLLEGTAEGFEELTRSGDVISVTEPGGRAFRRRQAPIAVLTLVGIVGLAAFDILPIGILALLGVALILVLRCIDNDEAWSSIDASILVLIFSMLIIGLGLEATGAVERIVQMLVPWLDGLSPFMALLAVYVVGSILTEVVTNNAVAVIFTPIAVGLATQMGVDPRPFVVAVMFSASASFATPIGYQTNTLVYGAGNYKFADFLKMGVPMNLIVGVTAVVAISLFFPL</sequence>
<evidence type="ECO:0000256" key="5">
    <source>
        <dbReference type="ARBA" id="ARBA00022989"/>
    </source>
</evidence>
<evidence type="ECO:0000313" key="9">
    <source>
        <dbReference type="EMBL" id="EAQ13642.1"/>
    </source>
</evidence>
<dbReference type="RefSeq" id="WP_008328538.1">
    <property type="nucleotide sequence ID" value="NZ_CH902578.1"/>
</dbReference>
<evidence type="ECO:0000256" key="2">
    <source>
        <dbReference type="ARBA" id="ARBA00022448"/>
    </source>
</evidence>
<dbReference type="GO" id="GO:0006813">
    <property type="term" value="P:potassium ion transport"/>
    <property type="evidence" value="ECO:0007669"/>
    <property type="project" value="InterPro"/>
</dbReference>
<feature type="transmembrane region" description="Helical" evidence="7">
    <location>
        <begin position="533"/>
        <end position="551"/>
    </location>
</feature>
<comment type="caution">
    <text evidence="9">The sequence shown here is derived from an EMBL/GenBank/DDBJ whole genome shotgun (WGS) entry which is preliminary data.</text>
</comment>
<keyword evidence="10" id="KW-1185">Reference proteome</keyword>
<feature type="transmembrane region" description="Helical" evidence="7">
    <location>
        <begin position="56"/>
        <end position="76"/>
    </location>
</feature>
<feature type="transmembrane region" description="Helical" evidence="7">
    <location>
        <begin position="33"/>
        <end position="50"/>
    </location>
</feature>
<evidence type="ECO:0000256" key="1">
    <source>
        <dbReference type="ARBA" id="ARBA00004141"/>
    </source>
</evidence>
<feature type="transmembrane region" description="Helical" evidence="7">
    <location>
        <begin position="571"/>
        <end position="591"/>
    </location>
</feature>
<feature type="transmembrane region" description="Helical" evidence="7">
    <location>
        <begin position="403"/>
        <end position="436"/>
    </location>
</feature>
<feature type="transmembrane region" description="Helical" evidence="7">
    <location>
        <begin position="448"/>
        <end position="466"/>
    </location>
</feature>
<dbReference type="HOGENOM" id="CLU_005170_6_1_5"/>
<gene>
    <name evidence="9" type="ORF">RB2654_02974</name>
</gene>
<evidence type="ECO:0000256" key="4">
    <source>
        <dbReference type="ARBA" id="ARBA00022737"/>
    </source>
</evidence>
<accession>A3VDQ3</accession>
<dbReference type="PROSITE" id="PS01271">
    <property type="entry name" value="NA_SULFATE"/>
    <property type="match status" value="1"/>
</dbReference>
<feature type="domain" description="RCK C-terminal" evidence="8">
    <location>
        <begin position="301"/>
        <end position="385"/>
    </location>
</feature>
<dbReference type="SUPFAM" id="SSF116726">
    <property type="entry name" value="TrkA C-terminal domain-like"/>
    <property type="match status" value="2"/>
</dbReference>
<dbReference type="InterPro" id="IPR036721">
    <property type="entry name" value="RCK_C_sf"/>
</dbReference>
<keyword evidence="3 7" id="KW-0812">Transmembrane</keyword>
<dbReference type="Proteomes" id="UP000002931">
    <property type="component" value="Unassembled WGS sequence"/>
</dbReference>
<evidence type="ECO:0000313" key="10">
    <source>
        <dbReference type="Proteomes" id="UP000002931"/>
    </source>
</evidence>
<dbReference type="PANTHER" id="PTHR43652:SF2">
    <property type="entry name" value="BASIC AMINO ACID ANTIPORTER YFCC-RELATED"/>
    <property type="match status" value="1"/>
</dbReference>